<dbReference type="InterPro" id="IPR027267">
    <property type="entry name" value="AH/BAR_dom_sf"/>
</dbReference>
<dbReference type="EMBL" id="JASJQH010000238">
    <property type="protein sequence ID" value="KAK9765678.1"/>
    <property type="molecule type" value="Genomic_DNA"/>
</dbReference>
<proteinExistence type="predicted"/>
<evidence type="ECO:0000256" key="1">
    <source>
        <dbReference type="SAM" id="MobiDB-lite"/>
    </source>
</evidence>
<dbReference type="Proteomes" id="UP001479436">
    <property type="component" value="Unassembled WGS sequence"/>
</dbReference>
<accession>A0ABR2WW32</accession>
<organism evidence="3 4">
    <name type="scientific">Basidiobolus ranarum</name>
    <dbReference type="NCBI Taxonomy" id="34480"/>
    <lineage>
        <taxon>Eukaryota</taxon>
        <taxon>Fungi</taxon>
        <taxon>Fungi incertae sedis</taxon>
        <taxon>Zoopagomycota</taxon>
        <taxon>Entomophthoromycotina</taxon>
        <taxon>Basidiobolomycetes</taxon>
        <taxon>Basidiobolales</taxon>
        <taxon>Basidiobolaceae</taxon>
        <taxon>Basidiobolus</taxon>
    </lineage>
</organism>
<dbReference type="Pfam" id="PF10455">
    <property type="entry name" value="BAR_2"/>
    <property type="match status" value="1"/>
</dbReference>
<reference evidence="3 4" key="1">
    <citation type="submission" date="2023-04" db="EMBL/GenBank/DDBJ databases">
        <title>Genome of Basidiobolus ranarum AG-B5.</title>
        <authorList>
            <person name="Stajich J.E."/>
            <person name="Carter-House D."/>
            <person name="Gryganskyi A."/>
        </authorList>
    </citation>
    <scope>NUCLEOTIDE SEQUENCE [LARGE SCALE GENOMIC DNA]</scope>
    <source>
        <strain evidence="3 4">AG-B5</strain>
    </source>
</reference>
<sequence>MDSFSSFSQKLNPLAKKFAQSLEQGLGQAKQMAQEKFGNATDVTELPKEYVAMEKRVDAVRISFNNLLKVARIYTTEGYDYPYHLQDSFADFTRSLAIGVKQVALVNAGDRTGLEGVEEPPKTLSHALSRASAHSAEIIGVEEPLGTALSKFSIAHDQIGQARLDMDDDVYKKFIRPLEASLELNIQKAMKARRDVQSARLHLDACKANLRNVKPEKEEAAKADAEKAEDQFITAVQEAMGQMKIVVDSPEPIRNLSDLISVQLNYHKHALELLSGILPDVDELQNHQEEIFEESEAEEAEEVEAETEEAEE</sequence>
<dbReference type="Gene3D" id="1.20.1270.60">
    <property type="entry name" value="Arfaptin homology (AH) domain/BAR domain"/>
    <property type="match status" value="1"/>
</dbReference>
<feature type="region of interest" description="Disordered" evidence="1">
    <location>
        <begin position="291"/>
        <end position="312"/>
    </location>
</feature>
<dbReference type="InterPro" id="IPR018859">
    <property type="entry name" value="BAR_dom-cont"/>
</dbReference>
<protein>
    <submittedName>
        <fullName evidence="3">BAR domain-containing protein</fullName>
    </submittedName>
</protein>
<dbReference type="SMART" id="SM00721">
    <property type="entry name" value="BAR"/>
    <property type="match status" value="1"/>
</dbReference>
<keyword evidence="4" id="KW-1185">Reference proteome</keyword>
<gene>
    <name evidence="3" type="primary">GVP36_1</name>
    <name evidence="3" type="ORF">K7432_005799</name>
</gene>
<dbReference type="SUPFAM" id="SSF103657">
    <property type="entry name" value="BAR/IMD domain-like"/>
    <property type="match status" value="1"/>
</dbReference>
<name>A0ABR2WW32_9FUNG</name>
<evidence type="ECO:0000259" key="2">
    <source>
        <dbReference type="SMART" id="SM00721"/>
    </source>
</evidence>
<dbReference type="InterPro" id="IPR004148">
    <property type="entry name" value="BAR_dom"/>
</dbReference>
<evidence type="ECO:0000313" key="3">
    <source>
        <dbReference type="EMBL" id="KAK9765678.1"/>
    </source>
</evidence>
<comment type="caution">
    <text evidence="3">The sequence shown here is derived from an EMBL/GenBank/DDBJ whole genome shotgun (WGS) entry which is preliminary data.</text>
</comment>
<evidence type="ECO:0000313" key="4">
    <source>
        <dbReference type="Proteomes" id="UP001479436"/>
    </source>
</evidence>
<feature type="domain" description="BAR" evidence="2">
    <location>
        <begin position="21"/>
        <end position="283"/>
    </location>
</feature>